<reference evidence="8 9" key="1">
    <citation type="submission" date="2017-03" db="EMBL/GenBank/DDBJ databases">
        <title>Genome Survey of Euroglyphus maynei.</title>
        <authorList>
            <person name="Arlian L.G."/>
            <person name="Morgan M.S."/>
            <person name="Rider S.D."/>
        </authorList>
    </citation>
    <scope>NUCLEOTIDE SEQUENCE [LARGE SCALE GENOMIC DNA]</scope>
    <source>
        <strain evidence="8">Arlian Lab</strain>
        <tissue evidence="8">Whole body</tissue>
    </source>
</reference>
<dbReference type="AlphaFoldDB" id="A0A1Y3BKI0"/>
<dbReference type="EMBL" id="MUJZ01018388">
    <property type="protein sequence ID" value="OTF80398.1"/>
    <property type="molecule type" value="Genomic_DNA"/>
</dbReference>
<dbReference type="PROSITE" id="PS01186">
    <property type="entry name" value="EGF_2"/>
    <property type="match status" value="1"/>
</dbReference>
<dbReference type="GO" id="GO:0009888">
    <property type="term" value="P:tissue development"/>
    <property type="evidence" value="ECO:0007669"/>
    <property type="project" value="TreeGrafter"/>
</dbReference>
<keyword evidence="1" id="KW-0732">Signal</keyword>
<dbReference type="GO" id="GO:0009887">
    <property type="term" value="P:animal organ morphogenesis"/>
    <property type="evidence" value="ECO:0007669"/>
    <property type="project" value="TreeGrafter"/>
</dbReference>
<dbReference type="PANTHER" id="PTHR10574:SF444">
    <property type="entry name" value="BASEMENT MEMBRANE-SPECIFIC HEPARAN SULFATE PROTEOGLYCAN CORE PROTEIN"/>
    <property type="match status" value="1"/>
</dbReference>
<keyword evidence="2" id="KW-0677">Repeat</keyword>
<dbReference type="PROSITE" id="PS01248">
    <property type="entry name" value="EGF_LAM_1"/>
    <property type="match status" value="2"/>
</dbReference>
<feature type="disulfide bond" evidence="6">
    <location>
        <begin position="180"/>
        <end position="189"/>
    </location>
</feature>
<dbReference type="InterPro" id="IPR000152">
    <property type="entry name" value="EGF-type_Asp/Asn_hydroxyl_site"/>
</dbReference>
<dbReference type="InterPro" id="IPR002049">
    <property type="entry name" value="LE_dom"/>
</dbReference>
<evidence type="ECO:0000256" key="2">
    <source>
        <dbReference type="ARBA" id="ARBA00022737"/>
    </source>
</evidence>
<dbReference type="InterPro" id="IPR009030">
    <property type="entry name" value="Growth_fac_rcpt_cys_sf"/>
</dbReference>
<comment type="caution">
    <text evidence="8">The sequence shown here is derived from an EMBL/GenBank/DDBJ whole genome shotgun (WGS) entry which is preliminary data.</text>
</comment>
<dbReference type="Pfam" id="PF24973">
    <property type="entry name" value="EGF_LMN_ATRN"/>
    <property type="match status" value="2"/>
</dbReference>
<evidence type="ECO:0000256" key="6">
    <source>
        <dbReference type="PROSITE-ProRule" id="PRU00460"/>
    </source>
</evidence>
<keyword evidence="5 6" id="KW-0424">Laminin EGF-like domain</keyword>
<dbReference type="GO" id="GO:0005509">
    <property type="term" value="F:calcium ion binding"/>
    <property type="evidence" value="ECO:0007669"/>
    <property type="project" value="InterPro"/>
</dbReference>
<evidence type="ECO:0000313" key="8">
    <source>
        <dbReference type="EMBL" id="OTF80398.1"/>
    </source>
</evidence>
<feature type="non-terminal residue" evidence="8">
    <location>
        <position position="427"/>
    </location>
</feature>
<accession>A0A1Y3BKI0</accession>
<dbReference type="PROSITE" id="PS00010">
    <property type="entry name" value="ASX_HYDROXYL"/>
    <property type="match status" value="1"/>
</dbReference>
<evidence type="ECO:0000256" key="3">
    <source>
        <dbReference type="ARBA" id="ARBA00023157"/>
    </source>
</evidence>
<dbReference type="SUPFAM" id="SSF57196">
    <property type="entry name" value="EGF/Laminin"/>
    <property type="match status" value="1"/>
</dbReference>
<dbReference type="InterPro" id="IPR056863">
    <property type="entry name" value="LMN_ATRN_NET-like_EGF"/>
</dbReference>
<dbReference type="PANTHER" id="PTHR10574">
    <property type="entry name" value="NETRIN/LAMININ-RELATED"/>
    <property type="match status" value="1"/>
</dbReference>
<dbReference type="SMART" id="SM00179">
    <property type="entry name" value="EGF_CA"/>
    <property type="match status" value="1"/>
</dbReference>
<keyword evidence="3 6" id="KW-1015">Disulfide bond</keyword>
<dbReference type="PROSITE" id="PS50027">
    <property type="entry name" value="EGF_LAM_2"/>
    <property type="match status" value="1"/>
</dbReference>
<dbReference type="SMART" id="SM00180">
    <property type="entry name" value="EGF_Lam"/>
    <property type="match status" value="2"/>
</dbReference>
<dbReference type="InterPro" id="IPR001881">
    <property type="entry name" value="EGF-like_Ca-bd_dom"/>
</dbReference>
<organism evidence="8 9">
    <name type="scientific">Euroglyphus maynei</name>
    <name type="common">Mayne's house dust mite</name>
    <dbReference type="NCBI Taxonomy" id="6958"/>
    <lineage>
        <taxon>Eukaryota</taxon>
        <taxon>Metazoa</taxon>
        <taxon>Ecdysozoa</taxon>
        <taxon>Arthropoda</taxon>
        <taxon>Chelicerata</taxon>
        <taxon>Arachnida</taxon>
        <taxon>Acari</taxon>
        <taxon>Acariformes</taxon>
        <taxon>Sarcoptiformes</taxon>
        <taxon>Astigmata</taxon>
        <taxon>Psoroptidia</taxon>
        <taxon>Analgoidea</taxon>
        <taxon>Pyroglyphidae</taxon>
        <taxon>Pyroglyphinae</taxon>
        <taxon>Euroglyphus</taxon>
    </lineage>
</organism>
<keyword evidence="4" id="KW-0325">Glycoprotein</keyword>
<dbReference type="CDD" id="cd00055">
    <property type="entry name" value="EGF_Lam"/>
    <property type="match status" value="1"/>
</dbReference>
<evidence type="ECO:0000256" key="5">
    <source>
        <dbReference type="ARBA" id="ARBA00023292"/>
    </source>
</evidence>
<protein>
    <submittedName>
        <fullName evidence="8">Attractin-like protein</fullName>
    </submittedName>
</protein>
<proteinExistence type="predicted"/>
<evidence type="ECO:0000313" key="9">
    <source>
        <dbReference type="Proteomes" id="UP000194236"/>
    </source>
</evidence>
<dbReference type="SUPFAM" id="SSF57184">
    <property type="entry name" value="Growth factor receptor domain"/>
    <property type="match status" value="1"/>
</dbReference>
<gene>
    <name evidence="8" type="ORF">BLA29_005860</name>
</gene>
<evidence type="ECO:0000259" key="7">
    <source>
        <dbReference type="PROSITE" id="PS50027"/>
    </source>
</evidence>
<dbReference type="Gene3D" id="2.10.25.10">
    <property type="entry name" value="Laminin"/>
    <property type="match status" value="4"/>
</dbReference>
<dbReference type="Proteomes" id="UP000194236">
    <property type="component" value="Unassembled WGS sequence"/>
</dbReference>
<evidence type="ECO:0000256" key="1">
    <source>
        <dbReference type="ARBA" id="ARBA00022729"/>
    </source>
</evidence>
<comment type="caution">
    <text evidence="6">Lacks conserved residue(s) required for the propagation of feature annotation.</text>
</comment>
<sequence>MEQCPQECETFEKAIDCLSMLHCGWCAIDGLAIDGVGFCLQGGLFGPKHQSCSNQSIDLLSQLNHKPYYVPMSVLKTSWHYIHPPEENECLNGHHTCDPKSQNCIDLDEGFMCQCKNGYKMDENVCKPICQQGCVHGICALPDVCQCHFGYIGQNCSIECQCHGHSTCSSADHRNECNLCHNNTQGKWCEQCKPFFVGDPTKSGCQPCSNICHNHSELCFMEENLSNLTTFEMTELDDDHWNEFGSKIKRGPLSETEAICVNCKNFTEGERCDRCQLGYFKISDDIRDGCRLCMCNGHGTLCNPFNGENCDCHNNTENDRQCNYLNSKEYSNYINKTYFFKSSQIMTTYSLPCWMLQCSKCKDYFYGLPTNNHQCYRHMYIDKEYCIDPITQENCLHQQSQPLRNGRTVFFGVQPRYMNVDIKLIVY</sequence>
<evidence type="ECO:0000256" key="4">
    <source>
        <dbReference type="ARBA" id="ARBA00023180"/>
    </source>
</evidence>
<dbReference type="InterPro" id="IPR000742">
    <property type="entry name" value="EGF"/>
</dbReference>
<name>A0A1Y3BKI0_EURMA</name>
<dbReference type="SMART" id="SM00181">
    <property type="entry name" value="EGF"/>
    <property type="match status" value="3"/>
</dbReference>
<keyword evidence="9" id="KW-1185">Reference proteome</keyword>
<feature type="domain" description="Laminin EGF-like" evidence="7">
    <location>
        <begin position="160"/>
        <end position="207"/>
    </location>
</feature>
<dbReference type="InterPro" id="IPR050440">
    <property type="entry name" value="Laminin/Netrin_ECM"/>
</dbReference>
<dbReference type="OrthoDB" id="263283at2759"/>